<dbReference type="Proteomes" id="UP000012338">
    <property type="component" value="Unassembled WGS sequence"/>
</dbReference>
<evidence type="ECO:0000256" key="5">
    <source>
        <dbReference type="PROSITE-ProRule" id="PRU01243"/>
    </source>
</evidence>
<dbReference type="RefSeq" id="XP_014080176.1">
    <property type="nucleotide sequence ID" value="XM_014224701.1"/>
</dbReference>
<gene>
    <name evidence="8" type="ORF">COCC4DRAFT_193530</name>
</gene>
<protein>
    <recommendedName>
        <fullName evidence="7">AA1-like domain-containing protein</fullName>
    </recommendedName>
</protein>
<organism evidence="8 9">
    <name type="scientific">Cochliobolus heterostrophus (strain C4 / ATCC 48331 / race T)</name>
    <name type="common">Southern corn leaf blight fungus</name>
    <name type="synonym">Bipolaris maydis</name>
    <dbReference type="NCBI Taxonomy" id="665024"/>
    <lineage>
        <taxon>Eukaryota</taxon>
        <taxon>Fungi</taxon>
        <taxon>Dikarya</taxon>
        <taxon>Ascomycota</taxon>
        <taxon>Pezizomycotina</taxon>
        <taxon>Dothideomycetes</taxon>
        <taxon>Pleosporomycetidae</taxon>
        <taxon>Pleosporales</taxon>
        <taxon>Pleosporineae</taxon>
        <taxon>Pleosporaceae</taxon>
        <taxon>Bipolaris</taxon>
    </lineage>
</organism>
<sequence>MQFTTIASLLFAASGLASGASLRPRQDACDYHTAGDWTWRISRFVGRKPEGTYYNMISFHVASTNPGSSLEVACTASADRMEDSVFYSCGTDGFEFAFVNEYNGLIFKYGTDNPIMGTVTLPIVCRAGGAGPNDQVCETFQDRCVTLLAHPSK</sequence>
<dbReference type="OrthoDB" id="3928926at2759"/>
<dbReference type="PROSITE" id="PS51895">
    <property type="entry name" value="AA1"/>
    <property type="match status" value="1"/>
</dbReference>
<evidence type="ECO:0000313" key="9">
    <source>
        <dbReference type="Proteomes" id="UP000012338"/>
    </source>
</evidence>
<name>N4XMA6_COCH4</name>
<evidence type="ECO:0000256" key="4">
    <source>
        <dbReference type="ARBA" id="ARBA00023157"/>
    </source>
</evidence>
<proteinExistence type="predicted"/>
<feature type="disulfide bond" evidence="5">
    <location>
        <begin position="125"/>
        <end position="137"/>
    </location>
</feature>
<evidence type="ECO:0000256" key="6">
    <source>
        <dbReference type="SAM" id="SignalP"/>
    </source>
</evidence>
<keyword evidence="4 5" id="KW-1015">Disulfide bond</keyword>
<keyword evidence="2" id="KW-0964">Secreted</keyword>
<comment type="subcellular location">
    <subcellularLocation>
        <location evidence="1">Secreted</location>
    </subcellularLocation>
</comment>
<reference evidence="8 9" key="1">
    <citation type="journal article" date="2012" name="PLoS Pathog.">
        <title>Diverse lifestyles and strategies of plant pathogenesis encoded in the genomes of eighteen Dothideomycetes fungi.</title>
        <authorList>
            <person name="Ohm R.A."/>
            <person name="Feau N."/>
            <person name="Henrissat B."/>
            <person name="Schoch C.L."/>
            <person name="Horwitz B.A."/>
            <person name="Barry K.W."/>
            <person name="Condon B.J."/>
            <person name="Copeland A.C."/>
            <person name="Dhillon B."/>
            <person name="Glaser F."/>
            <person name="Hesse C.N."/>
            <person name="Kosti I."/>
            <person name="LaButti K."/>
            <person name="Lindquist E.A."/>
            <person name="Lucas S."/>
            <person name="Salamov A.A."/>
            <person name="Bradshaw R.E."/>
            <person name="Ciuffetti L."/>
            <person name="Hamelin R.C."/>
            <person name="Kema G.H.J."/>
            <person name="Lawrence C."/>
            <person name="Scott J.A."/>
            <person name="Spatafora J.W."/>
            <person name="Turgeon B.G."/>
            <person name="de Wit P.J.G.M."/>
            <person name="Zhong S."/>
            <person name="Goodwin S.B."/>
            <person name="Grigoriev I.V."/>
        </authorList>
    </citation>
    <scope>NUCLEOTIDE SEQUENCE [LARGE SCALE GENOMIC DNA]</scope>
    <source>
        <strain evidence="9">C4 / ATCC 48331 / race T</strain>
    </source>
</reference>
<dbReference type="AlphaFoldDB" id="N4XMA6"/>
<dbReference type="HOGENOM" id="CLU_144280_0_0_1"/>
<evidence type="ECO:0000313" key="8">
    <source>
        <dbReference type="EMBL" id="ENI06267.1"/>
    </source>
</evidence>
<keyword evidence="9" id="KW-1185">Reference proteome</keyword>
<feature type="domain" description="AA1-like" evidence="7">
    <location>
        <begin position="34"/>
        <end position="150"/>
    </location>
</feature>
<evidence type="ECO:0000256" key="1">
    <source>
        <dbReference type="ARBA" id="ARBA00004613"/>
    </source>
</evidence>
<evidence type="ECO:0000259" key="7">
    <source>
        <dbReference type="PROSITE" id="PS51895"/>
    </source>
</evidence>
<feature type="disulfide bond" evidence="5">
    <location>
        <begin position="74"/>
        <end position="89"/>
    </location>
</feature>
<feature type="signal peptide" evidence="6">
    <location>
        <begin position="1"/>
        <end position="19"/>
    </location>
</feature>
<evidence type="ECO:0000256" key="2">
    <source>
        <dbReference type="ARBA" id="ARBA00022525"/>
    </source>
</evidence>
<dbReference type="GO" id="GO:0005576">
    <property type="term" value="C:extracellular region"/>
    <property type="evidence" value="ECO:0007669"/>
    <property type="project" value="UniProtKB-SubCell"/>
</dbReference>
<keyword evidence="3 6" id="KW-0732">Signal</keyword>
<dbReference type="InterPro" id="IPR032382">
    <property type="entry name" value="AltA1"/>
</dbReference>
<dbReference type="Pfam" id="PF16541">
    <property type="entry name" value="AltA1"/>
    <property type="match status" value="1"/>
</dbReference>
<dbReference type="EMBL" id="KB733452">
    <property type="protein sequence ID" value="ENI06267.1"/>
    <property type="molecule type" value="Genomic_DNA"/>
</dbReference>
<dbReference type="GeneID" id="25841596"/>
<feature type="chain" id="PRO_5004124038" description="AA1-like domain-containing protein" evidence="6">
    <location>
        <begin position="20"/>
        <end position="153"/>
    </location>
</feature>
<accession>N4XMA6</accession>
<reference evidence="9" key="2">
    <citation type="journal article" date="2013" name="PLoS Genet.">
        <title>Comparative genome structure, secondary metabolite, and effector coding capacity across Cochliobolus pathogens.</title>
        <authorList>
            <person name="Condon B.J."/>
            <person name="Leng Y."/>
            <person name="Wu D."/>
            <person name="Bushley K.E."/>
            <person name="Ohm R.A."/>
            <person name="Otillar R."/>
            <person name="Martin J."/>
            <person name="Schackwitz W."/>
            <person name="Grimwood J."/>
            <person name="MohdZainudin N."/>
            <person name="Xue C."/>
            <person name="Wang R."/>
            <person name="Manning V.A."/>
            <person name="Dhillon B."/>
            <person name="Tu Z.J."/>
            <person name="Steffenson B.J."/>
            <person name="Salamov A."/>
            <person name="Sun H."/>
            <person name="Lowry S."/>
            <person name="LaButti K."/>
            <person name="Han J."/>
            <person name="Copeland A."/>
            <person name="Lindquist E."/>
            <person name="Barry K."/>
            <person name="Schmutz J."/>
            <person name="Baker S.E."/>
            <person name="Ciuffetti L.M."/>
            <person name="Grigoriev I.V."/>
            <person name="Zhong S."/>
            <person name="Turgeon B.G."/>
        </authorList>
    </citation>
    <scope>NUCLEOTIDE SEQUENCE [LARGE SCALE GENOMIC DNA]</scope>
    <source>
        <strain evidence="9">C4 / ATCC 48331 / race T</strain>
    </source>
</reference>
<evidence type="ECO:0000256" key="3">
    <source>
        <dbReference type="ARBA" id="ARBA00022729"/>
    </source>
</evidence>
<dbReference type="Gene3D" id="2.40.350.20">
    <property type="match status" value="1"/>
</dbReference>